<dbReference type="EMBL" id="MRZV01001075">
    <property type="protein sequence ID" value="PIK40881.1"/>
    <property type="molecule type" value="Genomic_DNA"/>
</dbReference>
<organism evidence="14 15">
    <name type="scientific">Stichopus japonicus</name>
    <name type="common">Sea cucumber</name>
    <dbReference type="NCBI Taxonomy" id="307972"/>
    <lineage>
        <taxon>Eukaryota</taxon>
        <taxon>Metazoa</taxon>
        <taxon>Echinodermata</taxon>
        <taxon>Eleutherozoa</taxon>
        <taxon>Echinozoa</taxon>
        <taxon>Holothuroidea</taxon>
        <taxon>Aspidochirotacea</taxon>
        <taxon>Aspidochirotida</taxon>
        <taxon>Stichopodidae</taxon>
        <taxon>Apostichopus</taxon>
    </lineage>
</organism>
<dbReference type="Proteomes" id="UP000230750">
    <property type="component" value="Unassembled WGS sequence"/>
</dbReference>
<evidence type="ECO:0000256" key="9">
    <source>
        <dbReference type="ARBA" id="ARBA00023207"/>
    </source>
</evidence>
<dbReference type="GO" id="GO:0045202">
    <property type="term" value="C:synapse"/>
    <property type="evidence" value="ECO:0007669"/>
    <property type="project" value="TreeGrafter"/>
</dbReference>
<feature type="region of interest" description="Disordered" evidence="12">
    <location>
        <begin position="273"/>
        <end position="297"/>
    </location>
</feature>
<dbReference type="OrthoDB" id="10010764at2759"/>
<dbReference type="GO" id="GO:0009986">
    <property type="term" value="C:cell surface"/>
    <property type="evidence" value="ECO:0007669"/>
    <property type="project" value="TreeGrafter"/>
</dbReference>
<dbReference type="GO" id="GO:0098552">
    <property type="term" value="C:side of membrane"/>
    <property type="evidence" value="ECO:0007669"/>
    <property type="project" value="UniProtKB-KW"/>
</dbReference>
<sequence>MVNELADIAEQDFKDKIRDETSMLRDYFVRRTQKFDDYMKRLIAVSQQDLNGMFLTTYGEMYRENDALFMDLFTSLRNYYFGIEIDLEQVMDDFFFVLFQKMFALLNVDYEYTSSFWMCTGNYMEELMPFENIPQKLTLQIRRSLTAARTFVQGLGIGRDVVTDISKVDPSQSCKDALTRLSQCASCNGHTWVPPCYSFCQNVMKGCLSSEVELQQEWYKYVDAMSKLSDRLEGPFNVQAVLSSIDLEISNGIMSMQEMAPVISPKVMEGCGPLPSKRSKRSDRSRSRTPVKKTSNQRTYAAVTAESLSVDFRRLLKDVKKKLKEWERIWSGLSYQVCNDPNVAAPTVEEENCWNGETVGSYTHEQVGQGISDQQTNPEVIVDLTKPNFMVRKQITKLRTITQQLKNAVEGKDADWIDTEYASGSGSGSGSGYGDSLDDVQVEDPKYRPTVEPPEGTGAHTLASWSCLFVFLLVSLILRW</sequence>
<dbReference type="GO" id="GO:0009966">
    <property type="term" value="P:regulation of signal transduction"/>
    <property type="evidence" value="ECO:0007669"/>
    <property type="project" value="InterPro"/>
</dbReference>
<feature type="region of interest" description="Disordered" evidence="12">
    <location>
        <begin position="420"/>
        <end position="455"/>
    </location>
</feature>
<feature type="transmembrane region" description="Helical" evidence="13">
    <location>
        <begin position="458"/>
        <end position="478"/>
    </location>
</feature>
<keyword evidence="13" id="KW-0812">Transmembrane</keyword>
<dbReference type="GO" id="GO:0016477">
    <property type="term" value="P:cell migration"/>
    <property type="evidence" value="ECO:0007669"/>
    <property type="project" value="TreeGrafter"/>
</dbReference>
<evidence type="ECO:0000256" key="3">
    <source>
        <dbReference type="ARBA" id="ARBA00022475"/>
    </source>
</evidence>
<evidence type="ECO:0000256" key="11">
    <source>
        <dbReference type="RuleBase" id="RU003518"/>
    </source>
</evidence>
<keyword evidence="15" id="KW-1185">Reference proteome</keyword>
<protein>
    <recommendedName>
        <fullName evidence="16">Glypican-6</fullName>
    </recommendedName>
</protein>
<dbReference type="STRING" id="307972.A0A2G8JYM9"/>
<evidence type="ECO:0000256" key="7">
    <source>
        <dbReference type="ARBA" id="ARBA00023136"/>
    </source>
</evidence>
<keyword evidence="9" id="KW-0357">Heparan sulfate</keyword>
<keyword evidence="7 13" id="KW-0472">Membrane</keyword>
<dbReference type="PANTHER" id="PTHR10822">
    <property type="entry name" value="GLYPICAN"/>
    <property type="match status" value="1"/>
</dbReference>
<evidence type="ECO:0000256" key="8">
    <source>
        <dbReference type="ARBA" id="ARBA00023180"/>
    </source>
</evidence>
<accession>A0A2G8JYM9</accession>
<comment type="subcellular location">
    <subcellularLocation>
        <location evidence="1">Cell membrane</location>
        <topology evidence="1">Lipid-anchor</topology>
        <topology evidence="1">GPI-anchor</topology>
    </subcellularLocation>
</comment>
<evidence type="ECO:0000256" key="10">
    <source>
        <dbReference type="ARBA" id="ARBA00023288"/>
    </source>
</evidence>
<evidence type="ECO:0000256" key="12">
    <source>
        <dbReference type="SAM" id="MobiDB-lite"/>
    </source>
</evidence>
<dbReference type="GO" id="GO:1905475">
    <property type="term" value="P:regulation of protein localization to membrane"/>
    <property type="evidence" value="ECO:0007669"/>
    <property type="project" value="TreeGrafter"/>
</dbReference>
<reference evidence="14 15" key="1">
    <citation type="journal article" date="2017" name="PLoS Biol.">
        <title>The sea cucumber genome provides insights into morphological evolution and visceral regeneration.</title>
        <authorList>
            <person name="Zhang X."/>
            <person name="Sun L."/>
            <person name="Yuan J."/>
            <person name="Sun Y."/>
            <person name="Gao Y."/>
            <person name="Zhang L."/>
            <person name="Li S."/>
            <person name="Dai H."/>
            <person name="Hamel J.F."/>
            <person name="Liu C."/>
            <person name="Yu Y."/>
            <person name="Liu S."/>
            <person name="Lin W."/>
            <person name="Guo K."/>
            <person name="Jin S."/>
            <person name="Xu P."/>
            <person name="Storey K.B."/>
            <person name="Huan P."/>
            <person name="Zhang T."/>
            <person name="Zhou Y."/>
            <person name="Zhang J."/>
            <person name="Lin C."/>
            <person name="Li X."/>
            <person name="Xing L."/>
            <person name="Huo D."/>
            <person name="Sun M."/>
            <person name="Wang L."/>
            <person name="Mercier A."/>
            <person name="Li F."/>
            <person name="Yang H."/>
            <person name="Xiang J."/>
        </authorList>
    </citation>
    <scope>NUCLEOTIDE SEQUENCE [LARGE SCALE GENOMIC DNA]</scope>
    <source>
        <strain evidence="14">Shaxun</strain>
        <tissue evidence="14">Muscle</tissue>
    </source>
</reference>
<keyword evidence="13" id="KW-1133">Transmembrane helix</keyword>
<evidence type="ECO:0000256" key="13">
    <source>
        <dbReference type="SAM" id="Phobius"/>
    </source>
</evidence>
<keyword evidence="8" id="KW-0325">Glycoprotein</keyword>
<keyword evidence="5" id="KW-0732">Signal</keyword>
<evidence type="ECO:0000256" key="4">
    <source>
        <dbReference type="ARBA" id="ARBA00022622"/>
    </source>
</evidence>
<feature type="compositionally biased region" description="Basic residues" evidence="12">
    <location>
        <begin position="277"/>
        <end position="291"/>
    </location>
</feature>
<keyword evidence="10" id="KW-0449">Lipoprotein</keyword>
<dbReference type="Pfam" id="PF01153">
    <property type="entry name" value="Glypican"/>
    <property type="match status" value="1"/>
</dbReference>
<gene>
    <name evidence="14" type="ORF">BSL78_22264</name>
</gene>
<dbReference type="PANTHER" id="PTHR10822:SF30">
    <property type="entry name" value="DALLY-LIKE, ISOFORM A"/>
    <property type="match status" value="1"/>
</dbReference>
<comment type="caution">
    <text evidence="14">The sequence shown here is derived from an EMBL/GenBank/DDBJ whole genome shotgun (WGS) entry which is preliminary data.</text>
</comment>
<evidence type="ECO:0000313" key="14">
    <source>
        <dbReference type="EMBL" id="PIK40881.1"/>
    </source>
</evidence>
<keyword evidence="4" id="KW-0336">GPI-anchor</keyword>
<dbReference type="GO" id="GO:0005886">
    <property type="term" value="C:plasma membrane"/>
    <property type="evidence" value="ECO:0007669"/>
    <property type="project" value="UniProtKB-SubCell"/>
</dbReference>
<evidence type="ECO:0008006" key="16">
    <source>
        <dbReference type="Google" id="ProtNLM"/>
    </source>
</evidence>
<keyword evidence="3" id="KW-1003">Cell membrane</keyword>
<keyword evidence="6" id="KW-0654">Proteoglycan</keyword>
<evidence type="ECO:0000256" key="2">
    <source>
        <dbReference type="ARBA" id="ARBA00010260"/>
    </source>
</evidence>
<evidence type="ECO:0000256" key="5">
    <source>
        <dbReference type="ARBA" id="ARBA00022729"/>
    </source>
</evidence>
<dbReference type="GO" id="GO:0005576">
    <property type="term" value="C:extracellular region"/>
    <property type="evidence" value="ECO:0007669"/>
    <property type="project" value="TreeGrafter"/>
</dbReference>
<evidence type="ECO:0000256" key="1">
    <source>
        <dbReference type="ARBA" id="ARBA00004609"/>
    </source>
</evidence>
<comment type="similarity">
    <text evidence="2 11">Belongs to the glypican family.</text>
</comment>
<evidence type="ECO:0000313" key="15">
    <source>
        <dbReference type="Proteomes" id="UP000230750"/>
    </source>
</evidence>
<dbReference type="InterPro" id="IPR001863">
    <property type="entry name" value="Glypican"/>
</dbReference>
<proteinExistence type="inferred from homology"/>
<name>A0A2G8JYM9_STIJA</name>
<evidence type="ECO:0000256" key="6">
    <source>
        <dbReference type="ARBA" id="ARBA00022974"/>
    </source>
</evidence>
<dbReference type="AlphaFoldDB" id="A0A2G8JYM9"/>